<evidence type="ECO:0000256" key="1">
    <source>
        <dbReference type="SAM" id="Phobius"/>
    </source>
</evidence>
<protein>
    <submittedName>
        <fullName evidence="2">Uncharacterized protein</fullName>
    </submittedName>
</protein>
<feature type="transmembrane region" description="Helical" evidence="1">
    <location>
        <begin position="400"/>
        <end position="420"/>
    </location>
</feature>
<evidence type="ECO:0000313" key="3">
    <source>
        <dbReference type="Proteomes" id="UP001597286"/>
    </source>
</evidence>
<feature type="transmembrane region" description="Helical" evidence="1">
    <location>
        <begin position="73"/>
        <end position="90"/>
    </location>
</feature>
<organism evidence="2 3">
    <name type="scientific">Rhodococcus gannanensis</name>
    <dbReference type="NCBI Taxonomy" id="1960308"/>
    <lineage>
        <taxon>Bacteria</taxon>
        <taxon>Bacillati</taxon>
        <taxon>Actinomycetota</taxon>
        <taxon>Actinomycetes</taxon>
        <taxon>Mycobacteriales</taxon>
        <taxon>Nocardiaceae</taxon>
        <taxon>Rhodococcus</taxon>
    </lineage>
</organism>
<feature type="transmembrane region" description="Helical" evidence="1">
    <location>
        <begin position="166"/>
        <end position="191"/>
    </location>
</feature>
<dbReference type="RefSeq" id="WP_378487622.1">
    <property type="nucleotide sequence ID" value="NZ_JBHUFB010000020.1"/>
</dbReference>
<feature type="transmembrane region" description="Helical" evidence="1">
    <location>
        <begin position="327"/>
        <end position="344"/>
    </location>
</feature>
<keyword evidence="1" id="KW-0812">Transmembrane</keyword>
<feature type="transmembrane region" description="Helical" evidence="1">
    <location>
        <begin position="256"/>
        <end position="272"/>
    </location>
</feature>
<feature type="transmembrane region" description="Helical" evidence="1">
    <location>
        <begin position="41"/>
        <end position="61"/>
    </location>
</feature>
<evidence type="ECO:0000313" key="2">
    <source>
        <dbReference type="EMBL" id="MFD1815179.1"/>
    </source>
</evidence>
<gene>
    <name evidence="2" type="ORF">ACFSJG_23420</name>
</gene>
<proteinExistence type="predicted"/>
<feature type="transmembrane region" description="Helical" evidence="1">
    <location>
        <begin position="301"/>
        <end position="321"/>
    </location>
</feature>
<name>A0ABW4PBN2_9NOCA</name>
<dbReference type="Proteomes" id="UP001597286">
    <property type="component" value="Unassembled WGS sequence"/>
</dbReference>
<feature type="transmembrane region" description="Helical" evidence="1">
    <location>
        <begin position="278"/>
        <end position="296"/>
    </location>
</feature>
<dbReference type="EMBL" id="JBHUFB010000020">
    <property type="protein sequence ID" value="MFD1815179.1"/>
    <property type="molecule type" value="Genomic_DNA"/>
</dbReference>
<feature type="transmembrane region" description="Helical" evidence="1">
    <location>
        <begin position="129"/>
        <end position="146"/>
    </location>
</feature>
<feature type="transmembrane region" description="Helical" evidence="1">
    <location>
        <begin position="203"/>
        <end position="224"/>
    </location>
</feature>
<reference evidence="3" key="1">
    <citation type="journal article" date="2019" name="Int. J. Syst. Evol. Microbiol.">
        <title>The Global Catalogue of Microorganisms (GCM) 10K type strain sequencing project: providing services to taxonomists for standard genome sequencing and annotation.</title>
        <authorList>
            <consortium name="The Broad Institute Genomics Platform"/>
            <consortium name="The Broad Institute Genome Sequencing Center for Infectious Disease"/>
            <person name="Wu L."/>
            <person name="Ma J."/>
        </authorList>
    </citation>
    <scope>NUCLEOTIDE SEQUENCE [LARGE SCALE GENOMIC DNA]</scope>
    <source>
        <strain evidence="3">DT72</strain>
    </source>
</reference>
<keyword evidence="1" id="KW-0472">Membrane</keyword>
<keyword evidence="1" id="KW-1133">Transmembrane helix</keyword>
<keyword evidence="3" id="KW-1185">Reference proteome</keyword>
<accession>A0ABW4PBN2</accession>
<sequence length="426" mass="42221">MSTVRRTVELLTALLVGTVAGWALVTPPASGIAGSEGQMKALVTSGQVAAAVGVLAAAAVAGRLSGRRSARGAGLTTLVGLGLLVAVQYANDGALQFEWLLAATWVWGIAAGVALGGAAAAASDRIGTVLLTGSAVAAFVVVPLATELLGTSPERGWTAYNPLTDVVTVAAAPIWWLLLPAVVATAFAVALGGTRTAGRSTRGLAVTAAVVATALATNAAIGATLDNRPLAAVLLAVFVAVTIASAFALDGQDGTLLLTTTAVVAAAAPLSGWSDTSWIGVAILAAGLAVGVAVGARWPSVVVGLTLLATVSVAGFLPDLTDGMNDAARWLILAPIAGYAVGSCDPVRSGSLVAGLSVLFVPSALTVAGQAAPGVFADLWPSPFRSLSRGMTASLPPDPQWLTVAMTAVGLVTIAAAGVLRQRDDS</sequence>
<feature type="transmembrane region" description="Helical" evidence="1">
    <location>
        <begin position="230"/>
        <end position="249"/>
    </location>
</feature>
<comment type="caution">
    <text evidence="2">The sequence shown here is derived from an EMBL/GenBank/DDBJ whole genome shotgun (WGS) entry which is preliminary data.</text>
</comment>
<feature type="transmembrane region" description="Helical" evidence="1">
    <location>
        <begin position="102"/>
        <end position="122"/>
    </location>
</feature>
<feature type="transmembrane region" description="Helical" evidence="1">
    <location>
        <begin position="356"/>
        <end position="380"/>
    </location>
</feature>